<keyword evidence="5 7" id="KW-1133">Transmembrane helix</keyword>
<organism evidence="8 9">
    <name type="scientific">Methylomonas defluvii</name>
    <dbReference type="NCBI Taxonomy" id="3045149"/>
    <lineage>
        <taxon>Bacteria</taxon>
        <taxon>Pseudomonadati</taxon>
        <taxon>Pseudomonadota</taxon>
        <taxon>Gammaproteobacteria</taxon>
        <taxon>Methylococcales</taxon>
        <taxon>Methylococcaceae</taxon>
        <taxon>Methylomonas</taxon>
    </lineage>
</organism>
<dbReference type="Proteomes" id="UP001284537">
    <property type="component" value="Unassembled WGS sequence"/>
</dbReference>
<dbReference type="InterPro" id="IPR050833">
    <property type="entry name" value="Poly_Biosynth_Transport"/>
</dbReference>
<feature type="transmembrane region" description="Helical" evidence="7">
    <location>
        <begin position="24"/>
        <end position="44"/>
    </location>
</feature>
<accession>A0ABU4UCE3</accession>
<comment type="caution">
    <text evidence="8">The sequence shown here is derived from an EMBL/GenBank/DDBJ whole genome shotgun (WGS) entry which is preliminary data.</text>
</comment>
<evidence type="ECO:0000313" key="9">
    <source>
        <dbReference type="Proteomes" id="UP001284537"/>
    </source>
</evidence>
<sequence length="505" mass="55540">MNTKSVHPLQNITQKSISALKWNYFGRLISLTLQFSIGIVLARILGPEPFGLVAIALLVQSLGNLFAEGGLGAALIQSQEISNHDIRSVFSTQLLIGVLISSVVAGLAPFLAVFFNEPKATLVIQVMALSFSIQALGQTANALIRRNLEFKKIQITGLISYCIGYLGLGLPLAYFNYGVWSLVVAQLSQVSINALLTYFYVRHPIFPLIGPSNCRFLRFGAAITLNNITSWGISNLDTAIIGRSFETSILGVYNRAFNLVNMPMYAVTSSMQSVLFSAYAKSQNNPNVLLRTYITSTSLMALIFFPVYGAMAAIPDLIIPVLYGDKWNAAIPLMMPLCFALAINATLSMSGPLLSAIGMPQIELKAQLLTLLIGIPSLIWAAQESVLTVAWTVLGTYILRLVLLVVATLRVLEAKPYLLMTIIIMPLILGSFLYGFSWYIGQFSYLQIYPRALRLVVIVFACAITYPILLLCCRKMIVRGAVKEFLKSIRNKLPERFFKLTGLPI</sequence>
<dbReference type="PANTHER" id="PTHR30250">
    <property type="entry name" value="PST FAMILY PREDICTED COLANIC ACID TRANSPORTER"/>
    <property type="match status" value="1"/>
</dbReference>
<evidence type="ECO:0000256" key="4">
    <source>
        <dbReference type="ARBA" id="ARBA00022692"/>
    </source>
</evidence>
<feature type="transmembrane region" description="Helical" evidence="7">
    <location>
        <begin position="366"/>
        <end position="383"/>
    </location>
</feature>
<evidence type="ECO:0000256" key="7">
    <source>
        <dbReference type="SAM" id="Phobius"/>
    </source>
</evidence>
<dbReference type="EMBL" id="JAXARY010000005">
    <property type="protein sequence ID" value="MDX8127145.1"/>
    <property type="molecule type" value="Genomic_DNA"/>
</dbReference>
<feature type="transmembrane region" description="Helical" evidence="7">
    <location>
        <begin position="180"/>
        <end position="201"/>
    </location>
</feature>
<dbReference type="PANTHER" id="PTHR30250:SF10">
    <property type="entry name" value="LIPOPOLYSACCHARIDE BIOSYNTHESIS PROTEIN WZXC"/>
    <property type="match status" value="1"/>
</dbReference>
<dbReference type="RefSeq" id="WP_319961121.1">
    <property type="nucleotide sequence ID" value="NZ_JAXARY010000005.1"/>
</dbReference>
<feature type="transmembrane region" description="Helical" evidence="7">
    <location>
        <begin position="155"/>
        <end position="174"/>
    </location>
</feature>
<feature type="transmembrane region" description="Helical" evidence="7">
    <location>
        <begin position="389"/>
        <end position="409"/>
    </location>
</feature>
<feature type="transmembrane region" description="Helical" evidence="7">
    <location>
        <begin position="329"/>
        <end position="354"/>
    </location>
</feature>
<proteinExistence type="inferred from homology"/>
<feature type="transmembrane region" description="Helical" evidence="7">
    <location>
        <begin position="452"/>
        <end position="473"/>
    </location>
</feature>
<evidence type="ECO:0000313" key="8">
    <source>
        <dbReference type="EMBL" id="MDX8127145.1"/>
    </source>
</evidence>
<gene>
    <name evidence="8" type="ORF">QLH52_07625</name>
</gene>
<feature type="transmembrane region" description="Helical" evidence="7">
    <location>
        <begin position="122"/>
        <end position="143"/>
    </location>
</feature>
<name>A0ABU4UCE3_9GAMM</name>
<evidence type="ECO:0000256" key="1">
    <source>
        <dbReference type="ARBA" id="ARBA00004651"/>
    </source>
</evidence>
<protein>
    <submittedName>
        <fullName evidence="8">Lipopolysaccharide biosynthesis protein</fullName>
    </submittedName>
</protein>
<comment type="subcellular location">
    <subcellularLocation>
        <location evidence="1">Cell membrane</location>
        <topology evidence="1">Multi-pass membrane protein</topology>
    </subcellularLocation>
</comment>
<evidence type="ECO:0000256" key="6">
    <source>
        <dbReference type="ARBA" id="ARBA00023136"/>
    </source>
</evidence>
<evidence type="ECO:0000256" key="2">
    <source>
        <dbReference type="ARBA" id="ARBA00007430"/>
    </source>
</evidence>
<keyword evidence="4 7" id="KW-0812">Transmembrane</keyword>
<feature type="transmembrane region" description="Helical" evidence="7">
    <location>
        <begin position="50"/>
        <end position="73"/>
    </location>
</feature>
<keyword evidence="6 7" id="KW-0472">Membrane</keyword>
<feature type="transmembrane region" description="Helical" evidence="7">
    <location>
        <begin position="416"/>
        <end position="440"/>
    </location>
</feature>
<dbReference type="Pfam" id="PF13440">
    <property type="entry name" value="Polysacc_synt_3"/>
    <property type="match status" value="1"/>
</dbReference>
<feature type="transmembrane region" description="Helical" evidence="7">
    <location>
        <begin position="299"/>
        <end position="323"/>
    </location>
</feature>
<dbReference type="CDD" id="cd13127">
    <property type="entry name" value="MATE_tuaB_like"/>
    <property type="match status" value="1"/>
</dbReference>
<evidence type="ECO:0000256" key="3">
    <source>
        <dbReference type="ARBA" id="ARBA00022475"/>
    </source>
</evidence>
<feature type="transmembrane region" description="Helical" evidence="7">
    <location>
        <begin position="94"/>
        <end position="116"/>
    </location>
</feature>
<keyword evidence="9" id="KW-1185">Reference proteome</keyword>
<comment type="similarity">
    <text evidence="2">Belongs to the polysaccharide synthase family.</text>
</comment>
<reference evidence="8 9" key="1">
    <citation type="submission" date="2023-11" db="EMBL/GenBank/DDBJ databases">
        <authorList>
            <person name="Ouyang M.-Y."/>
        </authorList>
    </citation>
    <scope>NUCLEOTIDE SEQUENCE [LARGE SCALE GENOMIC DNA]</scope>
    <source>
        <strain evidence="8 9">OY6</strain>
    </source>
</reference>
<keyword evidence="3" id="KW-1003">Cell membrane</keyword>
<evidence type="ECO:0000256" key="5">
    <source>
        <dbReference type="ARBA" id="ARBA00022989"/>
    </source>
</evidence>